<proteinExistence type="predicted"/>
<dbReference type="EnsemblPlants" id="OMERI12G05790.1">
    <property type="protein sequence ID" value="OMERI12G05790.1"/>
    <property type="gene ID" value="OMERI12G05790"/>
</dbReference>
<evidence type="ECO:0000313" key="1">
    <source>
        <dbReference type="EnsemblPlants" id="OMERI12G05790.1"/>
    </source>
</evidence>
<reference evidence="1" key="1">
    <citation type="submission" date="2015-04" db="UniProtKB">
        <authorList>
            <consortium name="EnsemblPlants"/>
        </authorList>
    </citation>
    <scope>IDENTIFICATION</scope>
</reference>
<reference evidence="1" key="2">
    <citation type="submission" date="2018-05" db="EMBL/GenBank/DDBJ databases">
        <title>OmerRS3 (Oryza meridionalis Reference Sequence Version 3).</title>
        <authorList>
            <person name="Zhang J."/>
            <person name="Kudrna D."/>
            <person name="Lee S."/>
            <person name="Talag J."/>
            <person name="Welchert J."/>
            <person name="Wing R.A."/>
        </authorList>
    </citation>
    <scope>NUCLEOTIDE SEQUENCE [LARGE SCALE GENOMIC DNA]</scope>
    <source>
        <strain evidence="1">cv. OR44</strain>
    </source>
</reference>
<keyword evidence="2" id="KW-1185">Reference proteome</keyword>
<dbReference type="Gramene" id="OMERI12G05790.1">
    <property type="protein sequence ID" value="OMERI12G05790.1"/>
    <property type="gene ID" value="OMERI12G05790"/>
</dbReference>
<dbReference type="Proteomes" id="UP000008021">
    <property type="component" value="Chromosome 12"/>
</dbReference>
<evidence type="ECO:0000313" key="2">
    <source>
        <dbReference type="Proteomes" id="UP000008021"/>
    </source>
</evidence>
<protein>
    <submittedName>
        <fullName evidence="1">Uncharacterized protein</fullName>
    </submittedName>
</protein>
<sequence>MSLADCYSIVMELIEHPQKYGLKLVTMQANSHGKRVLRHFSQHAQRLDAMQTPSYSLAAGNHILAFDQD</sequence>
<accession>A0A0E0FB65</accession>
<dbReference type="HOGENOM" id="CLU_2780131_0_0_1"/>
<organism evidence="1">
    <name type="scientific">Oryza meridionalis</name>
    <dbReference type="NCBI Taxonomy" id="40149"/>
    <lineage>
        <taxon>Eukaryota</taxon>
        <taxon>Viridiplantae</taxon>
        <taxon>Streptophyta</taxon>
        <taxon>Embryophyta</taxon>
        <taxon>Tracheophyta</taxon>
        <taxon>Spermatophyta</taxon>
        <taxon>Magnoliopsida</taxon>
        <taxon>Liliopsida</taxon>
        <taxon>Poales</taxon>
        <taxon>Poaceae</taxon>
        <taxon>BOP clade</taxon>
        <taxon>Oryzoideae</taxon>
        <taxon>Oryzeae</taxon>
        <taxon>Oryzinae</taxon>
        <taxon>Oryza</taxon>
    </lineage>
</organism>
<name>A0A0E0FB65_9ORYZ</name>
<dbReference type="AlphaFoldDB" id="A0A0E0FB65"/>